<dbReference type="PANTHER" id="PTHR43553">
    <property type="entry name" value="HEAVY METAL TRANSPORTER"/>
    <property type="match status" value="1"/>
</dbReference>
<dbReference type="GO" id="GO:0005524">
    <property type="term" value="F:ATP binding"/>
    <property type="evidence" value="ECO:0007669"/>
    <property type="project" value="UniProtKB-KW"/>
</dbReference>
<reference evidence="10" key="2">
    <citation type="journal article" date="2021" name="PeerJ">
        <title>Extensive microbial diversity within the chicken gut microbiome revealed by metagenomics and culture.</title>
        <authorList>
            <person name="Gilroy R."/>
            <person name="Ravi A."/>
            <person name="Getino M."/>
            <person name="Pursley I."/>
            <person name="Horton D.L."/>
            <person name="Alikhan N.F."/>
            <person name="Baker D."/>
            <person name="Gharbi K."/>
            <person name="Hall N."/>
            <person name="Watson M."/>
            <person name="Adriaenssens E.M."/>
            <person name="Foster-Nyarko E."/>
            <person name="Jarju S."/>
            <person name="Secka A."/>
            <person name="Antonio M."/>
            <person name="Oren A."/>
            <person name="Chaudhuri R.R."/>
            <person name="La Ragione R."/>
            <person name="Hildebrand F."/>
            <person name="Pallen M.J."/>
        </authorList>
    </citation>
    <scope>NUCLEOTIDE SEQUENCE</scope>
    <source>
        <strain evidence="10">CHK193-30670</strain>
    </source>
</reference>
<dbReference type="InterPro" id="IPR050095">
    <property type="entry name" value="ECF_ABC_transporter_ATP-bd"/>
</dbReference>
<dbReference type="InterPro" id="IPR015856">
    <property type="entry name" value="ABC_transpr_CbiO/EcfA_su"/>
</dbReference>
<keyword evidence="4" id="KW-1003">Cell membrane</keyword>
<dbReference type="SUPFAM" id="SSF52540">
    <property type="entry name" value="P-loop containing nucleoside triphosphate hydrolases"/>
    <property type="match status" value="1"/>
</dbReference>
<dbReference type="EMBL" id="DVMT01000039">
    <property type="protein sequence ID" value="HIU40437.1"/>
    <property type="molecule type" value="Genomic_DNA"/>
</dbReference>
<reference evidence="10" key="1">
    <citation type="submission" date="2020-10" db="EMBL/GenBank/DDBJ databases">
        <authorList>
            <person name="Gilroy R."/>
        </authorList>
    </citation>
    <scope>NUCLEOTIDE SEQUENCE</scope>
    <source>
        <strain evidence="10">CHK193-30670</strain>
    </source>
</reference>
<evidence type="ECO:0000256" key="8">
    <source>
        <dbReference type="ARBA" id="ARBA00023136"/>
    </source>
</evidence>
<dbReference type="GO" id="GO:0043190">
    <property type="term" value="C:ATP-binding cassette (ABC) transporter complex"/>
    <property type="evidence" value="ECO:0007669"/>
    <property type="project" value="TreeGrafter"/>
</dbReference>
<dbReference type="PANTHER" id="PTHR43553:SF27">
    <property type="entry name" value="ENERGY-COUPLING FACTOR TRANSPORTER ATP-BINDING PROTEIN ECFA2"/>
    <property type="match status" value="1"/>
</dbReference>
<dbReference type="GO" id="GO:0042626">
    <property type="term" value="F:ATPase-coupled transmembrane transporter activity"/>
    <property type="evidence" value="ECO:0007669"/>
    <property type="project" value="TreeGrafter"/>
</dbReference>
<dbReference type="CDD" id="cd03225">
    <property type="entry name" value="ABC_cobalt_CbiO_domain1"/>
    <property type="match status" value="1"/>
</dbReference>
<evidence type="ECO:0000256" key="6">
    <source>
        <dbReference type="ARBA" id="ARBA00022840"/>
    </source>
</evidence>
<evidence type="ECO:0000313" key="10">
    <source>
        <dbReference type="EMBL" id="HIU40437.1"/>
    </source>
</evidence>
<comment type="caution">
    <text evidence="10">The sequence shown here is derived from an EMBL/GenBank/DDBJ whole genome shotgun (WGS) entry which is preliminary data.</text>
</comment>
<protein>
    <submittedName>
        <fullName evidence="10">ATP-binding cassette domain-containing protein</fullName>
    </submittedName>
</protein>
<evidence type="ECO:0000256" key="5">
    <source>
        <dbReference type="ARBA" id="ARBA00022741"/>
    </source>
</evidence>
<dbReference type="GO" id="GO:0016887">
    <property type="term" value="F:ATP hydrolysis activity"/>
    <property type="evidence" value="ECO:0007669"/>
    <property type="project" value="InterPro"/>
</dbReference>
<dbReference type="InterPro" id="IPR027417">
    <property type="entry name" value="P-loop_NTPase"/>
</dbReference>
<evidence type="ECO:0000313" key="11">
    <source>
        <dbReference type="Proteomes" id="UP000824074"/>
    </source>
</evidence>
<dbReference type="PROSITE" id="PS50893">
    <property type="entry name" value="ABC_TRANSPORTER_2"/>
    <property type="match status" value="1"/>
</dbReference>
<comment type="similarity">
    <text evidence="2">Belongs to the ABC transporter superfamily.</text>
</comment>
<sequence>MEVIFRGVTYKYNLNEPNEKTALFGVSVCLDSNLIHGIIGPIGSGKSTMLELMNGITKPTKGEVVIGKYDLHKPGFDFNKFRYDVGLVYQFPEKQFFCNTVAEEVSFAQKVFDKQNRNIKNRVIKVLKMVGLDESYLKRSPFSLDGGEKRRVAIASVLISNPKLLIMDEPTIGLDYKSKKRLMSLLKTLKTRYSKTIVIVTHDVDMLYEIVDNVVVLNNGKIVKEGNKLSVFSDVDYLDKNNTPVPSIIRVSKMIYDKTGIDLGYQPNINHLVRSINDIKENMVIQNE</sequence>
<gene>
    <name evidence="10" type="ORF">IAB68_03975</name>
</gene>
<keyword evidence="8" id="KW-0472">Membrane</keyword>
<keyword evidence="3" id="KW-0813">Transport</keyword>
<keyword evidence="6 10" id="KW-0067">ATP-binding</keyword>
<evidence type="ECO:0000256" key="3">
    <source>
        <dbReference type="ARBA" id="ARBA00022448"/>
    </source>
</evidence>
<evidence type="ECO:0000256" key="2">
    <source>
        <dbReference type="ARBA" id="ARBA00005417"/>
    </source>
</evidence>
<dbReference type="Proteomes" id="UP000824074">
    <property type="component" value="Unassembled WGS sequence"/>
</dbReference>
<accession>A0A9D1LJ10</accession>
<evidence type="ECO:0000259" key="9">
    <source>
        <dbReference type="PROSITE" id="PS50893"/>
    </source>
</evidence>
<evidence type="ECO:0000256" key="4">
    <source>
        <dbReference type="ARBA" id="ARBA00022475"/>
    </source>
</evidence>
<dbReference type="InterPro" id="IPR003593">
    <property type="entry name" value="AAA+_ATPase"/>
</dbReference>
<evidence type="ECO:0000256" key="1">
    <source>
        <dbReference type="ARBA" id="ARBA00004202"/>
    </source>
</evidence>
<evidence type="ECO:0000256" key="7">
    <source>
        <dbReference type="ARBA" id="ARBA00022967"/>
    </source>
</evidence>
<comment type="subcellular location">
    <subcellularLocation>
        <location evidence="1">Cell membrane</location>
        <topology evidence="1">Peripheral membrane protein</topology>
    </subcellularLocation>
</comment>
<dbReference type="SMART" id="SM00382">
    <property type="entry name" value="AAA"/>
    <property type="match status" value="1"/>
</dbReference>
<keyword evidence="7" id="KW-1278">Translocase</keyword>
<dbReference type="FunFam" id="3.40.50.300:FF:000224">
    <property type="entry name" value="Energy-coupling factor transporter ATP-binding protein EcfA"/>
    <property type="match status" value="1"/>
</dbReference>
<dbReference type="Pfam" id="PF00005">
    <property type="entry name" value="ABC_tran"/>
    <property type="match status" value="1"/>
</dbReference>
<organism evidence="10 11">
    <name type="scientific">Candidatus Aphodocola excrementigallinarum</name>
    <dbReference type="NCBI Taxonomy" id="2840670"/>
    <lineage>
        <taxon>Bacteria</taxon>
        <taxon>Bacillati</taxon>
        <taxon>Bacillota</taxon>
        <taxon>Bacilli</taxon>
        <taxon>Candidatus Aphodocola</taxon>
    </lineage>
</organism>
<proteinExistence type="inferred from homology"/>
<dbReference type="InterPro" id="IPR003439">
    <property type="entry name" value="ABC_transporter-like_ATP-bd"/>
</dbReference>
<keyword evidence="5" id="KW-0547">Nucleotide-binding</keyword>
<feature type="domain" description="ABC transporter" evidence="9">
    <location>
        <begin position="3"/>
        <end position="244"/>
    </location>
</feature>
<dbReference type="AlphaFoldDB" id="A0A9D1LJ10"/>
<name>A0A9D1LJ10_9FIRM</name>
<dbReference type="Gene3D" id="3.40.50.300">
    <property type="entry name" value="P-loop containing nucleotide triphosphate hydrolases"/>
    <property type="match status" value="1"/>
</dbReference>